<comment type="caution">
    <text evidence="2">The sequence shown here is derived from an EMBL/GenBank/DDBJ whole genome shotgun (WGS) entry which is preliminary data.</text>
</comment>
<evidence type="ECO:0000313" key="2">
    <source>
        <dbReference type="EMBL" id="NHC34953.1"/>
    </source>
</evidence>
<keyword evidence="3" id="KW-1185">Reference proteome</keyword>
<name>A0A9X5E532_9CYAN</name>
<protein>
    <submittedName>
        <fullName evidence="2">Uncharacterized protein</fullName>
    </submittedName>
</protein>
<organism evidence="2 3">
    <name type="scientific">Scytonema millei VB511283</name>
    <dbReference type="NCBI Taxonomy" id="1245923"/>
    <lineage>
        <taxon>Bacteria</taxon>
        <taxon>Bacillati</taxon>
        <taxon>Cyanobacteriota</taxon>
        <taxon>Cyanophyceae</taxon>
        <taxon>Nostocales</taxon>
        <taxon>Scytonemataceae</taxon>
        <taxon>Scytonema</taxon>
    </lineage>
</organism>
<dbReference type="Proteomes" id="UP000031532">
    <property type="component" value="Unassembled WGS sequence"/>
</dbReference>
<feature type="transmembrane region" description="Helical" evidence="1">
    <location>
        <begin position="36"/>
        <end position="60"/>
    </location>
</feature>
<sequence>MLLPLLTFIALLAGIVTVWSSKERSRLTQRAFPRRSFSLSFSLWSFVLFLFFPPAETLWASKYKPSSRQRHNYSEI</sequence>
<reference evidence="2 3" key="1">
    <citation type="journal article" date="2015" name="Genome Announc.">
        <title>Draft Genome Sequence of the Terrestrial Cyanobacterium Scytonema millei VB511283, Isolated from Eastern India.</title>
        <authorList>
            <person name="Sen D."/>
            <person name="Chandrababunaidu M.M."/>
            <person name="Singh D."/>
            <person name="Sanghi N."/>
            <person name="Ghorai A."/>
            <person name="Mishra G.P."/>
            <person name="Madduluri M."/>
            <person name="Adhikary S.P."/>
            <person name="Tripathy S."/>
        </authorList>
    </citation>
    <scope>NUCLEOTIDE SEQUENCE [LARGE SCALE GENOMIC DNA]</scope>
    <source>
        <strain evidence="2 3">VB511283</strain>
    </source>
</reference>
<gene>
    <name evidence="2" type="ORF">QH73_0009815</name>
</gene>
<dbReference type="RefSeq" id="WP_132866871.1">
    <property type="nucleotide sequence ID" value="NZ_JTJC03000002.1"/>
</dbReference>
<evidence type="ECO:0000256" key="1">
    <source>
        <dbReference type="SAM" id="Phobius"/>
    </source>
</evidence>
<keyword evidence="1" id="KW-1133">Transmembrane helix</keyword>
<keyword evidence="1" id="KW-0472">Membrane</keyword>
<evidence type="ECO:0000313" key="3">
    <source>
        <dbReference type="Proteomes" id="UP000031532"/>
    </source>
</evidence>
<keyword evidence="1" id="KW-0812">Transmembrane</keyword>
<dbReference type="AlphaFoldDB" id="A0A9X5E532"/>
<proteinExistence type="predicted"/>
<accession>A0A9X5E532</accession>
<dbReference type="EMBL" id="JTJC03000002">
    <property type="protein sequence ID" value="NHC34953.1"/>
    <property type="molecule type" value="Genomic_DNA"/>
</dbReference>